<sequence length="325" mass="36658">MTGKKPVIYVRYNIPKKYLNKIKALGATVLFEPWIFGKEEPQVTYDLSECNIVLTLGLIDPLTIQPIAPNLQWVQSMSVGLDALLHKETINSDIIITNTKGCTSIPIAEHTVAMISAFSRGLPTMLRNQHKKIWSNTEIKDLEGSNVGIVGYGEIGKEIAKRCKALGMYVVGCRKRPSNTLDNDPADQVVGLERIDEVIKKADFLILALPSTKETYHFIDKHKLRLLKDSSFLINIGRGNTIVEEDLLQALYSQQIKGAALDVFDIEPLPGDHPFWELDNVIISPHNAYYSPRSMERYMDIFIENLTRFIEGKELLNVVNKELGY</sequence>
<dbReference type="EMBL" id="RZTZ01000014">
    <property type="protein sequence ID" value="RVT57962.1"/>
    <property type="molecule type" value="Genomic_DNA"/>
</dbReference>
<dbReference type="AlphaFoldDB" id="A0A3S2TRT3"/>
<evidence type="ECO:0000313" key="7">
    <source>
        <dbReference type="EMBL" id="RVT57962.1"/>
    </source>
</evidence>
<dbReference type="InterPro" id="IPR006139">
    <property type="entry name" value="D-isomer_2_OHA_DH_cat_dom"/>
</dbReference>
<protein>
    <submittedName>
        <fullName evidence="7">D-2-hydroxyacid dehydrogenase</fullName>
    </submittedName>
</protein>
<dbReference type="Gene3D" id="3.40.50.720">
    <property type="entry name" value="NAD(P)-binding Rossmann-like Domain"/>
    <property type="match status" value="2"/>
</dbReference>
<dbReference type="GO" id="GO:0016616">
    <property type="term" value="F:oxidoreductase activity, acting on the CH-OH group of donors, NAD or NADP as acceptor"/>
    <property type="evidence" value="ECO:0007669"/>
    <property type="project" value="InterPro"/>
</dbReference>
<comment type="caution">
    <text evidence="7">The sequence shown here is derived from an EMBL/GenBank/DDBJ whole genome shotgun (WGS) entry which is preliminary data.</text>
</comment>
<dbReference type="GeneID" id="87617814"/>
<keyword evidence="2 4" id="KW-0560">Oxidoreductase</keyword>
<evidence type="ECO:0000259" key="5">
    <source>
        <dbReference type="Pfam" id="PF00389"/>
    </source>
</evidence>
<dbReference type="GO" id="GO:0051287">
    <property type="term" value="F:NAD binding"/>
    <property type="evidence" value="ECO:0007669"/>
    <property type="project" value="InterPro"/>
</dbReference>
<keyword evidence="3" id="KW-0520">NAD</keyword>
<dbReference type="InterPro" id="IPR036291">
    <property type="entry name" value="NAD(P)-bd_dom_sf"/>
</dbReference>
<feature type="domain" description="D-isomer specific 2-hydroxyacid dehydrogenase NAD-binding" evidence="6">
    <location>
        <begin position="112"/>
        <end position="288"/>
    </location>
</feature>
<evidence type="ECO:0000256" key="3">
    <source>
        <dbReference type="ARBA" id="ARBA00023027"/>
    </source>
</evidence>
<dbReference type="InterPro" id="IPR006140">
    <property type="entry name" value="D-isomer_DH_NAD-bd"/>
</dbReference>
<proteinExistence type="inferred from homology"/>
<dbReference type="PANTHER" id="PTHR43333">
    <property type="entry name" value="2-HACID_DH_C DOMAIN-CONTAINING PROTEIN"/>
    <property type="match status" value="1"/>
</dbReference>
<evidence type="ECO:0000256" key="4">
    <source>
        <dbReference type="RuleBase" id="RU003719"/>
    </source>
</evidence>
<keyword evidence="8" id="KW-1185">Reference proteome</keyword>
<dbReference type="Proteomes" id="UP000288024">
    <property type="component" value="Unassembled WGS sequence"/>
</dbReference>
<dbReference type="Pfam" id="PF02826">
    <property type="entry name" value="2-Hacid_dh_C"/>
    <property type="match status" value="1"/>
</dbReference>
<dbReference type="SUPFAM" id="SSF51735">
    <property type="entry name" value="NAD(P)-binding Rossmann-fold domains"/>
    <property type="match status" value="1"/>
</dbReference>
<dbReference type="SUPFAM" id="SSF52283">
    <property type="entry name" value="Formate/glycerate dehydrogenase catalytic domain-like"/>
    <property type="match status" value="1"/>
</dbReference>
<evidence type="ECO:0000256" key="2">
    <source>
        <dbReference type="ARBA" id="ARBA00023002"/>
    </source>
</evidence>
<accession>A0A3S2TRT3</accession>
<evidence type="ECO:0000313" key="8">
    <source>
        <dbReference type="Proteomes" id="UP000288024"/>
    </source>
</evidence>
<comment type="similarity">
    <text evidence="1 4">Belongs to the D-isomer specific 2-hydroxyacid dehydrogenase family.</text>
</comment>
<organism evidence="7 8">
    <name type="scientific">Niallia taxi</name>
    <dbReference type="NCBI Taxonomy" id="2499688"/>
    <lineage>
        <taxon>Bacteria</taxon>
        <taxon>Bacillati</taxon>
        <taxon>Bacillota</taxon>
        <taxon>Bacilli</taxon>
        <taxon>Bacillales</taxon>
        <taxon>Bacillaceae</taxon>
        <taxon>Niallia</taxon>
    </lineage>
</organism>
<name>A0A3S2TRT3_9BACI</name>
<dbReference type="PANTHER" id="PTHR43333:SF1">
    <property type="entry name" value="D-ISOMER SPECIFIC 2-HYDROXYACID DEHYDROGENASE NAD-BINDING DOMAIN-CONTAINING PROTEIN"/>
    <property type="match status" value="1"/>
</dbReference>
<evidence type="ECO:0000256" key="1">
    <source>
        <dbReference type="ARBA" id="ARBA00005854"/>
    </source>
</evidence>
<evidence type="ECO:0000259" key="6">
    <source>
        <dbReference type="Pfam" id="PF02826"/>
    </source>
</evidence>
<dbReference type="CDD" id="cd05300">
    <property type="entry name" value="2-Hacid_dh_1"/>
    <property type="match status" value="1"/>
</dbReference>
<gene>
    <name evidence="7" type="ORF">EM808_23190</name>
</gene>
<reference evidence="7 8" key="1">
    <citation type="submission" date="2019-01" db="EMBL/GenBank/DDBJ databases">
        <title>Bacillus sp. M5HDSG1-1, whole genome shotgun sequence.</title>
        <authorList>
            <person name="Tuo L."/>
        </authorList>
    </citation>
    <scope>NUCLEOTIDE SEQUENCE [LARGE SCALE GENOMIC DNA]</scope>
    <source>
        <strain evidence="7 8">M5HDSG1-1</strain>
    </source>
</reference>
<dbReference type="Pfam" id="PF00389">
    <property type="entry name" value="2-Hacid_dh"/>
    <property type="match status" value="1"/>
</dbReference>
<dbReference type="RefSeq" id="WP_127741285.1">
    <property type="nucleotide sequence ID" value="NZ_CAJCKN010000080.1"/>
</dbReference>
<feature type="domain" description="D-isomer specific 2-hydroxyacid dehydrogenase catalytic" evidence="5">
    <location>
        <begin position="67"/>
        <end position="320"/>
    </location>
</feature>